<dbReference type="InterPro" id="IPR027304">
    <property type="entry name" value="Trigger_fact/SurA_dom_sf"/>
</dbReference>
<dbReference type="EMBL" id="DSVQ01000012">
    <property type="protein sequence ID" value="HGT39457.1"/>
    <property type="molecule type" value="Genomic_DNA"/>
</dbReference>
<evidence type="ECO:0000259" key="2">
    <source>
        <dbReference type="PROSITE" id="PS50198"/>
    </source>
</evidence>
<dbReference type="SUPFAM" id="SSF109998">
    <property type="entry name" value="Triger factor/SurA peptide-binding domain-like"/>
    <property type="match status" value="1"/>
</dbReference>
<dbReference type="InterPro" id="IPR023058">
    <property type="entry name" value="PPIase_PpiC_CS"/>
</dbReference>
<dbReference type="PANTHER" id="PTHR47245">
    <property type="entry name" value="PEPTIDYLPROLYL ISOMERASE"/>
    <property type="match status" value="1"/>
</dbReference>
<evidence type="ECO:0000256" key="1">
    <source>
        <dbReference type="PROSITE-ProRule" id="PRU00278"/>
    </source>
</evidence>
<keyword evidence="1" id="KW-0697">Rotamase</keyword>
<dbReference type="PROSITE" id="PS50198">
    <property type="entry name" value="PPIC_PPIASE_2"/>
    <property type="match status" value="1"/>
</dbReference>
<feature type="domain" description="PpiC" evidence="2">
    <location>
        <begin position="180"/>
        <end position="283"/>
    </location>
</feature>
<dbReference type="GO" id="GO:0003755">
    <property type="term" value="F:peptidyl-prolyl cis-trans isomerase activity"/>
    <property type="evidence" value="ECO:0007669"/>
    <property type="project" value="UniProtKB-KW"/>
</dbReference>
<proteinExistence type="predicted"/>
<dbReference type="PANTHER" id="PTHR47245:SF2">
    <property type="entry name" value="PEPTIDYL-PROLYL CIS-TRANS ISOMERASE HP_0175-RELATED"/>
    <property type="match status" value="1"/>
</dbReference>
<reference evidence="3" key="1">
    <citation type="journal article" date="2020" name="mSystems">
        <title>Genome- and Community-Level Interaction Insights into Carbon Utilization and Element Cycling Functions of Hydrothermarchaeota in Hydrothermal Sediment.</title>
        <authorList>
            <person name="Zhou Z."/>
            <person name="Liu Y."/>
            <person name="Xu W."/>
            <person name="Pan J."/>
            <person name="Luo Z.H."/>
            <person name="Li M."/>
        </authorList>
    </citation>
    <scope>NUCLEOTIDE SEQUENCE [LARGE SCALE GENOMIC DNA]</scope>
    <source>
        <strain evidence="3">SpSt-508</strain>
    </source>
</reference>
<name>A0A7C4LNF3_9PLAN</name>
<comment type="caution">
    <text evidence="3">The sequence shown here is derived from an EMBL/GenBank/DDBJ whole genome shotgun (WGS) entry which is preliminary data.</text>
</comment>
<dbReference type="AlphaFoldDB" id="A0A7C4LNF3"/>
<dbReference type="SUPFAM" id="SSF54534">
    <property type="entry name" value="FKBP-like"/>
    <property type="match status" value="1"/>
</dbReference>
<dbReference type="Pfam" id="PF00639">
    <property type="entry name" value="Rotamase"/>
    <property type="match status" value="1"/>
</dbReference>
<dbReference type="InterPro" id="IPR000297">
    <property type="entry name" value="PPIase_PpiC"/>
</dbReference>
<sequence length="324" mass="35992">MGMIAMSLAGILCWLCWTVLTTVGPCASAVMPRAIPVPLAAWLSAAEEPPPRIVVNGRPLSAAEWEFLRLTRGENGALTPERRVWLIDHAIERALIRGFLSRRKITPPSDAVEFQIRQLEDLIRRRGEQPDPFLARLGLTREVLQQELGLSLAWQVYVQQAASDRQIQQYFEEHRSELDGTRVRVRQIFRKVPSDAADSQSSAAEQLLLRLKRDIEAGRLSFAEAAQQHSQSPSGQQGGDVGWVGAPGKLPAELTSVVLTLQPGEIAGPLRTAFGWHLVQVTERKAGQLSLEDARPVILDRLSVQWWQDVVAKERAAANISRSE</sequence>
<dbReference type="InterPro" id="IPR050245">
    <property type="entry name" value="PrsA_foldase"/>
</dbReference>
<keyword evidence="1" id="KW-0413">Isomerase</keyword>
<dbReference type="Gene3D" id="3.10.50.40">
    <property type="match status" value="1"/>
</dbReference>
<dbReference type="InterPro" id="IPR046357">
    <property type="entry name" value="PPIase_dom_sf"/>
</dbReference>
<accession>A0A7C4LNF3</accession>
<dbReference type="PROSITE" id="PS01096">
    <property type="entry name" value="PPIC_PPIASE_1"/>
    <property type="match status" value="1"/>
</dbReference>
<protein>
    <recommendedName>
        <fullName evidence="2">PpiC domain-containing protein</fullName>
    </recommendedName>
</protein>
<evidence type="ECO:0000313" key="3">
    <source>
        <dbReference type="EMBL" id="HGT39457.1"/>
    </source>
</evidence>
<organism evidence="3">
    <name type="scientific">Schlesneria paludicola</name>
    <dbReference type="NCBI Taxonomy" id="360056"/>
    <lineage>
        <taxon>Bacteria</taxon>
        <taxon>Pseudomonadati</taxon>
        <taxon>Planctomycetota</taxon>
        <taxon>Planctomycetia</taxon>
        <taxon>Planctomycetales</taxon>
        <taxon>Planctomycetaceae</taxon>
        <taxon>Schlesneria</taxon>
    </lineage>
</organism>
<gene>
    <name evidence="3" type="ORF">ENS64_09385</name>
</gene>